<organism evidence="9 10">
    <name type="scientific">Aquibaculum arenosum</name>
    <dbReference type="NCBI Taxonomy" id="3032591"/>
    <lineage>
        <taxon>Bacteria</taxon>
        <taxon>Pseudomonadati</taxon>
        <taxon>Pseudomonadota</taxon>
        <taxon>Alphaproteobacteria</taxon>
        <taxon>Rhodospirillales</taxon>
        <taxon>Rhodovibrionaceae</taxon>
        <taxon>Aquibaculum</taxon>
    </lineage>
</organism>
<dbReference type="InterPro" id="IPR003156">
    <property type="entry name" value="DHHA1_dom"/>
</dbReference>
<dbReference type="PANTHER" id="PTHR30255:SF2">
    <property type="entry name" value="SINGLE-STRANDED-DNA-SPECIFIC EXONUCLEASE RECJ"/>
    <property type="match status" value="1"/>
</dbReference>
<dbReference type="Proteomes" id="UP001215503">
    <property type="component" value="Unassembled WGS sequence"/>
</dbReference>
<dbReference type="Gene3D" id="3.90.1640.30">
    <property type="match status" value="1"/>
</dbReference>
<evidence type="ECO:0000256" key="4">
    <source>
        <dbReference type="ARBA" id="ARBA00022801"/>
    </source>
</evidence>
<feature type="domain" description="DDH" evidence="6">
    <location>
        <begin position="81"/>
        <end position="238"/>
    </location>
</feature>
<reference evidence="9 10" key="1">
    <citation type="submission" date="2023-03" db="EMBL/GenBank/DDBJ databases">
        <title>Fodinicurvata sp. CAU 1616 isolated from sea sendiment.</title>
        <authorList>
            <person name="Kim W."/>
        </authorList>
    </citation>
    <scope>NUCLEOTIDE SEQUENCE [LARGE SCALE GENOMIC DNA]</scope>
    <source>
        <strain evidence="9 10">CAU 1616</strain>
    </source>
</reference>
<dbReference type="NCBIfam" id="TIGR00644">
    <property type="entry name" value="recJ"/>
    <property type="match status" value="1"/>
</dbReference>
<dbReference type="InterPro" id="IPR041122">
    <property type="entry name" value="RecJ_OB"/>
</dbReference>
<feature type="domain" description="DHHA1" evidence="7">
    <location>
        <begin position="357"/>
        <end position="451"/>
    </location>
</feature>
<feature type="domain" description="RecJ OB" evidence="8">
    <location>
        <begin position="466"/>
        <end position="577"/>
    </location>
</feature>
<evidence type="ECO:0000256" key="5">
    <source>
        <dbReference type="ARBA" id="ARBA00022839"/>
    </source>
</evidence>
<keyword evidence="4" id="KW-0378">Hydrolase</keyword>
<comment type="similarity">
    <text evidence="1">Belongs to the RecJ family.</text>
</comment>
<dbReference type="Pfam" id="PF17768">
    <property type="entry name" value="RecJ_OB"/>
    <property type="match status" value="1"/>
</dbReference>
<evidence type="ECO:0000259" key="6">
    <source>
        <dbReference type="Pfam" id="PF01368"/>
    </source>
</evidence>
<dbReference type="SUPFAM" id="SSF64182">
    <property type="entry name" value="DHH phosphoesterases"/>
    <property type="match status" value="1"/>
</dbReference>
<sequence>MTGKRWELRSRDERAALGLAQRLRLPEPVARALVARGVAEEATEVFLEPSLRYQLPDPYCLKDMEAAADRLAAAIRKGERLAIFGDYDVDGATSAAVLHRFFRSVGVDPRIYVPDRLREGYGPNSAALLQLKEEGVDLVITVDCGITAHEPLAAARDAGLEVIVVDHHAAEPALPPAVAVVNPNRLDDDSGLGHLAAVGVAFLLVVAVNRTLRQSGWYVEGRAEPNLLQWLDIVALGTVCDVVPLTGLNRALVSQGLKIMASRHNPGLRSLCDVAGLDERPGAYHLGFLLGPRVNAGGRVGEAALGAGLLATDDRAEAEAIAAKLDAWNRERRQIEAEVLAQAIEQVETASPPQGVVFVAGPGWHPGVIGIVASRLKERYGLPALVLAMQDDGLAKGSGRSVPGLDLGAAVIAARQAGLLVNGGGHAMAAGLTVANDAIPVLRAFLEERLGEELIRIAYRPALGFDGALAPRGAHHGLLQALERLAPFGTANPEPRWALPNLRLVKADPVGADGNHLRMIAQGEDGGKVKAIAFRAFESPLGEALHRGAEGRLVHLAGKLRADAWTGAEAVQLIVDDAALAQ</sequence>
<dbReference type="InterPro" id="IPR004610">
    <property type="entry name" value="RecJ"/>
</dbReference>
<dbReference type="RefSeq" id="WP_275820186.1">
    <property type="nucleotide sequence ID" value="NZ_JARHUD010000002.1"/>
</dbReference>
<evidence type="ECO:0000313" key="10">
    <source>
        <dbReference type="Proteomes" id="UP001215503"/>
    </source>
</evidence>
<evidence type="ECO:0000259" key="7">
    <source>
        <dbReference type="Pfam" id="PF02272"/>
    </source>
</evidence>
<accession>A0ABT5YLF4</accession>
<evidence type="ECO:0000256" key="3">
    <source>
        <dbReference type="ARBA" id="ARBA00022722"/>
    </source>
</evidence>
<name>A0ABT5YLF4_9PROT</name>
<dbReference type="GO" id="GO:0004527">
    <property type="term" value="F:exonuclease activity"/>
    <property type="evidence" value="ECO:0007669"/>
    <property type="project" value="UniProtKB-KW"/>
</dbReference>
<dbReference type="EMBL" id="JARHUD010000002">
    <property type="protein sequence ID" value="MDF2095094.1"/>
    <property type="molecule type" value="Genomic_DNA"/>
</dbReference>
<keyword evidence="5 9" id="KW-0269">Exonuclease</keyword>
<evidence type="ECO:0000256" key="1">
    <source>
        <dbReference type="ARBA" id="ARBA00005915"/>
    </source>
</evidence>
<proteinExistence type="inferred from homology"/>
<keyword evidence="3" id="KW-0540">Nuclease</keyword>
<dbReference type="Pfam" id="PF02272">
    <property type="entry name" value="DHHA1"/>
    <property type="match status" value="1"/>
</dbReference>
<dbReference type="InterPro" id="IPR001667">
    <property type="entry name" value="DDH_dom"/>
</dbReference>
<evidence type="ECO:0000259" key="8">
    <source>
        <dbReference type="Pfam" id="PF17768"/>
    </source>
</evidence>
<dbReference type="InterPro" id="IPR038763">
    <property type="entry name" value="DHH_sf"/>
</dbReference>
<evidence type="ECO:0000313" key="9">
    <source>
        <dbReference type="EMBL" id="MDF2095094.1"/>
    </source>
</evidence>
<dbReference type="PANTHER" id="PTHR30255">
    <property type="entry name" value="SINGLE-STRANDED-DNA-SPECIFIC EXONUCLEASE RECJ"/>
    <property type="match status" value="1"/>
</dbReference>
<comment type="caution">
    <text evidence="9">The sequence shown here is derived from an EMBL/GenBank/DDBJ whole genome shotgun (WGS) entry which is preliminary data.</text>
</comment>
<gene>
    <name evidence="9" type="primary">recJ</name>
    <name evidence="9" type="ORF">P2G67_03795</name>
</gene>
<evidence type="ECO:0000256" key="2">
    <source>
        <dbReference type="ARBA" id="ARBA00019841"/>
    </source>
</evidence>
<dbReference type="Gene3D" id="3.10.310.30">
    <property type="match status" value="1"/>
</dbReference>
<keyword evidence="10" id="KW-1185">Reference proteome</keyword>
<dbReference type="InterPro" id="IPR051673">
    <property type="entry name" value="SSDNA_exonuclease_RecJ"/>
</dbReference>
<protein>
    <recommendedName>
        <fullName evidence="2">Single-stranded-DNA-specific exonuclease RecJ</fullName>
    </recommendedName>
</protein>
<dbReference type="Pfam" id="PF01368">
    <property type="entry name" value="DHH"/>
    <property type="match status" value="1"/>
</dbReference>